<dbReference type="PANTHER" id="PTHR30441">
    <property type="entry name" value="DUF748 DOMAIN-CONTAINING PROTEIN"/>
    <property type="match status" value="1"/>
</dbReference>
<keyword evidence="4" id="KW-1185">Reference proteome</keyword>
<evidence type="ECO:0000259" key="2">
    <source>
        <dbReference type="Pfam" id="PF05170"/>
    </source>
</evidence>
<gene>
    <name evidence="3" type="ORF">ACFSM5_15050</name>
</gene>
<keyword evidence="1" id="KW-0732">Signal</keyword>
<feature type="domain" description="AsmA" evidence="2">
    <location>
        <begin position="6"/>
        <end position="128"/>
    </location>
</feature>
<organism evidence="3 4">
    <name type="scientific">Lacibacterium aquatile</name>
    <dbReference type="NCBI Taxonomy" id="1168082"/>
    <lineage>
        <taxon>Bacteria</taxon>
        <taxon>Pseudomonadati</taxon>
        <taxon>Pseudomonadota</taxon>
        <taxon>Alphaproteobacteria</taxon>
        <taxon>Rhodospirillales</taxon>
        <taxon>Rhodospirillaceae</taxon>
    </lineage>
</organism>
<feature type="chain" id="PRO_5047305783" evidence="1">
    <location>
        <begin position="24"/>
        <end position="602"/>
    </location>
</feature>
<evidence type="ECO:0000313" key="4">
    <source>
        <dbReference type="Proteomes" id="UP001597295"/>
    </source>
</evidence>
<dbReference type="InterPro" id="IPR007844">
    <property type="entry name" value="AsmA"/>
</dbReference>
<dbReference type="Proteomes" id="UP001597295">
    <property type="component" value="Unassembled WGS sequence"/>
</dbReference>
<dbReference type="EMBL" id="JBHUIP010000012">
    <property type="protein sequence ID" value="MFD2264218.1"/>
    <property type="molecule type" value="Genomic_DNA"/>
</dbReference>
<comment type="caution">
    <text evidence="3">The sequence shown here is derived from an EMBL/GenBank/DDBJ whole genome shotgun (WGS) entry which is preliminary data.</text>
</comment>
<evidence type="ECO:0000313" key="3">
    <source>
        <dbReference type="EMBL" id="MFD2264218.1"/>
    </source>
</evidence>
<protein>
    <submittedName>
        <fullName evidence="3">AsmA-like C-terminal region-containing protein</fullName>
    </submittedName>
</protein>
<dbReference type="RefSeq" id="WP_379877271.1">
    <property type="nucleotide sequence ID" value="NZ_JBHUIP010000012.1"/>
</dbReference>
<feature type="signal peptide" evidence="1">
    <location>
        <begin position="1"/>
        <end position="23"/>
    </location>
</feature>
<evidence type="ECO:0000256" key="1">
    <source>
        <dbReference type="SAM" id="SignalP"/>
    </source>
</evidence>
<dbReference type="PANTHER" id="PTHR30441:SF4">
    <property type="entry name" value="PROTEIN ASMA"/>
    <property type="match status" value="1"/>
</dbReference>
<accession>A0ABW5DST0</accession>
<sequence length="602" mass="63761">MRLNRLAKVSLITLTCLSLAAIAAGVTVVNIDWKPVIEARASDSLERPLRIGALTIDWGNPTRVEIKDLTLANAAFGSEPEMIRIASASGDVALWPLLKGELRYRTLNVAGLHILLERDKDGRGNWEFGSGGGSGGIVPKNRREFPTLLKAVLDKGDIRYRTGSGKTIAIGLSSATIRSAGESQPVLLAADGSYNGNPINLVGETASFEVLRDASLPFGTNLSLASRTAVVDFQGSMMEPLDFEGVRGRLTGRANSFSDLLRVFGSDIKIAERFEIDGIFARTGDRWTLNDANGRLADSILKGNAALTEHPRGEPDEITVDLGTDRMDFDRLTKGLQGGKSDPALTMASEIDTRLALRLDAGTARYKGWQAEKLSLETHLAPGSIAVKRLSFGFGNGTILASGTLASVGRGGRLELTAAAEGVEAATLAQRLGNDENLLTGKIDIRADLAMEGRTWTTGLRDSDGSAVFAMTGGRAARAMVEKLSTDIRGFLREGSGQVGVGCFYSTASLRKGVATLAPLRLRTGEAAFNGGGTIDLPNRTVDIRVKSDREASGTLALDIPLHISGAIADPGVGPGKDAPLPAAKPVESPYVKELADKKACR</sequence>
<reference evidence="4" key="1">
    <citation type="journal article" date="2019" name="Int. J. Syst. Evol. Microbiol.">
        <title>The Global Catalogue of Microorganisms (GCM) 10K type strain sequencing project: providing services to taxonomists for standard genome sequencing and annotation.</title>
        <authorList>
            <consortium name="The Broad Institute Genomics Platform"/>
            <consortium name="The Broad Institute Genome Sequencing Center for Infectious Disease"/>
            <person name="Wu L."/>
            <person name="Ma J."/>
        </authorList>
    </citation>
    <scope>NUCLEOTIDE SEQUENCE [LARGE SCALE GENOMIC DNA]</scope>
    <source>
        <strain evidence="4">CGMCC 1.19062</strain>
    </source>
</reference>
<dbReference type="Pfam" id="PF05170">
    <property type="entry name" value="AsmA"/>
    <property type="match status" value="1"/>
</dbReference>
<name>A0ABW5DST0_9PROT</name>
<proteinExistence type="predicted"/>
<dbReference type="InterPro" id="IPR052894">
    <property type="entry name" value="AsmA-related"/>
</dbReference>